<comment type="subunit">
    <text evidence="11">Heterotetramer composed of ParC and ParE.</text>
</comment>
<evidence type="ECO:0000256" key="11">
    <source>
        <dbReference type="ARBA" id="ARBA00063644"/>
    </source>
</evidence>
<dbReference type="EMBL" id="JABAEW010000075">
    <property type="protein sequence ID" value="NMD89064.1"/>
    <property type="molecule type" value="Genomic_DNA"/>
</dbReference>
<dbReference type="GO" id="GO:0003918">
    <property type="term" value="F:DNA topoisomerase type II (double strand cut, ATP-hydrolyzing) activity"/>
    <property type="evidence" value="ECO:0007669"/>
    <property type="project" value="UniProtKB-EC"/>
</dbReference>
<comment type="catalytic activity">
    <reaction evidence="1">
        <text>ATP-dependent breakage, passage and rejoining of double-stranded DNA.</text>
        <dbReference type="EC" id="5.6.2.2"/>
    </reaction>
</comment>
<dbReference type="Pfam" id="PF01751">
    <property type="entry name" value="Toprim"/>
    <property type="match status" value="1"/>
</dbReference>
<dbReference type="SUPFAM" id="SSF55874">
    <property type="entry name" value="ATPase domain of HSP90 chaperone/DNA topoisomerase II/histidine kinase"/>
    <property type="match status" value="1"/>
</dbReference>
<dbReference type="InterPro" id="IPR000565">
    <property type="entry name" value="Topo_IIA_B"/>
</dbReference>
<dbReference type="InterPro" id="IPR018522">
    <property type="entry name" value="TopoIIA_CS"/>
</dbReference>
<dbReference type="InterPro" id="IPR001241">
    <property type="entry name" value="Topo_IIA"/>
</dbReference>
<dbReference type="PANTHER" id="PTHR45866:SF2">
    <property type="entry name" value="DNA TOPOISOMERASE (ATP-HYDROLYZING)"/>
    <property type="match status" value="1"/>
</dbReference>
<dbReference type="EMBL" id="QEKH01000010">
    <property type="protein sequence ID" value="PVY42705.1"/>
    <property type="molecule type" value="Genomic_DNA"/>
</dbReference>
<dbReference type="FunFam" id="3.30.565.10:FF:000063">
    <property type="entry name" value="DNA topoisomerase (ATP-hydrolyzing)"/>
    <property type="match status" value="1"/>
</dbReference>
<evidence type="ECO:0000313" key="13">
    <source>
        <dbReference type="EMBL" id="NMD89064.1"/>
    </source>
</evidence>
<evidence type="ECO:0000256" key="8">
    <source>
        <dbReference type="ARBA" id="ARBA00023029"/>
    </source>
</evidence>
<keyword evidence="7" id="KW-0460">Magnesium</keyword>
<reference evidence="14 15" key="1">
    <citation type="submission" date="2018-04" db="EMBL/GenBank/DDBJ databases">
        <title>Genomic Encyclopedia of Type Strains, Phase IV (KMG-IV): sequencing the most valuable type-strain genomes for metagenomic binning, comparative biology and taxonomic classification.</title>
        <authorList>
            <person name="Goeker M."/>
        </authorList>
    </citation>
    <scope>NUCLEOTIDE SEQUENCE [LARGE SCALE GENOMIC DNA]</scope>
    <source>
        <strain evidence="14 15">DSM 14823</strain>
    </source>
</reference>
<dbReference type="Pfam" id="PF00204">
    <property type="entry name" value="DNA_gyraseB"/>
    <property type="match status" value="1"/>
</dbReference>
<dbReference type="CDD" id="cd01030">
    <property type="entry name" value="TOPRIM_TopoIIA_like"/>
    <property type="match status" value="1"/>
</dbReference>
<dbReference type="CDD" id="cd00822">
    <property type="entry name" value="TopoII_Trans_DNA_gyrase"/>
    <property type="match status" value="1"/>
</dbReference>
<dbReference type="PRINTS" id="PR00418">
    <property type="entry name" value="TPI2FAMILY"/>
</dbReference>
<dbReference type="GO" id="GO:0003677">
    <property type="term" value="F:DNA binding"/>
    <property type="evidence" value="ECO:0007669"/>
    <property type="project" value="UniProtKB-KW"/>
</dbReference>
<dbReference type="PROSITE" id="PS00177">
    <property type="entry name" value="TOPOISOMERASE_II"/>
    <property type="match status" value="1"/>
</dbReference>
<dbReference type="SUPFAM" id="SSF54211">
    <property type="entry name" value="Ribosomal protein S5 domain 2-like"/>
    <property type="match status" value="1"/>
</dbReference>
<keyword evidence="6" id="KW-0067">ATP-binding</keyword>
<evidence type="ECO:0000256" key="2">
    <source>
        <dbReference type="ARBA" id="ARBA00001946"/>
    </source>
</evidence>
<dbReference type="InterPro" id="IPR006171">
    <property type="entry name" value="TOPRIM_dom"/>
</dbReference>
<dbReference type="Gene3D" id="3.30.565.10">
    <property type="entry name" value="Histidine kinase-like ATPase, C-terminal domain"/>
    <property type="match status" value="1"/>
</dbReference>
<dbReference type="SUPFAM" id="SSF56719">
    <property type="entry name" value="Type II DNA topoisomerase"/>
    <property type="match status" value="1"/>
</dbReference>
<evidence type="ECO:0000256" key="3">
    <source>
        <dbReference type="ARBA" id="ARBA00012895"/>
    </source>
</evidence>
<dbReference type="SMART" id="SM00433">
    <property type="entry name" value="TOP2c"/>
    <property type="match status" value="1"/>
</dbReference>
<dbReference type="AlphaFoldDB" id="A0A2U1B210"/>
<dbReference type="InterPro" id="IPR036890">
    <property type="entry name" value="HATPase_C_sf"/>
</dbReference>
<comment type="caution">
    <text evidence="14">The sequence shown here is derived from an EMBL/GenBank/DDBJ whole genome shotgun (WGS) entry which is preliminary data.</text>
</comment>
<organism evidence="14 15">
    <name type="scientific">Victivallis vadensis</name>
    <dbReference type="NCBI Taxonomy" id="172901"/>
    <lineage>
        <taxon>Bacteria</taxon>
        <taxon>Pseudomonadati</taxon>
        <taxon>Lentisphaerota</taxon>
        <taxon>Lentisphaeria</taxon>
        <taxon>Victivallales</taxon>
        <taxon>Victivallaceae</taxon>
        <taxon>Victivallis</taxon>
    </lineage>
</organism>
<keyword evidence="8" id="KW-0799">Topoisomerase</keyword>
<name>A0A2U1B210_9BACT</name>
<feature type="domain" description="Toprim" evidence="12">
    <location>
        <begin position="402"/>
        <end position="512"/>
    </location>
</feature>
<gene>
    <name evidence="14" type="ORF">C8D82_11011</name>
    <name evidence="13" type="ORF">HF882_20985</name>
</gene>
<sequence>MPEENSVAYDGSAIKTLSALEHIRLRPGMYIGRMGDGSHPDDGIYILIKEIIDNSIDEFIMGHGKRVELSIEGNEVTIRDYGRGIPLDKVVECVSVMNTGGKYNDDVFKFSIGLNGVGTKAVNALSEFFLVRAVRDGRFHEATFERGVLTGENEGECGEKNGTFVRFIPDPTLFPNYAFKLEYIEKRLWMYAYLNSGLALYFNGQRYLSANGLQDLLESETGEERLYNVIAYRSKTIEFALTHSDNYGETSFSFVNGQYTNDGGTHLSAFKEGVLKGINEFSGKNYKADEIRDGMIGAVAIKIKDPVFESQTKNKLGNTDVRGPIVAAVRDAIVDYLHKNKDVSEILLDKVARNEQMHRQIQEVKKKGRETQQKTRLRIPKLKDCKFHIGDKWPRNLEKSDTMIFLTEGDSAAGSLEVCRDVNSQAIFALRGKPMNCYGEKFDKIYSNEELTFLMQALGIEDDIENLRYDKVVIATDADVDGLHIRNLLITYFLCFFEQLVLSGHLYVLETPLFRVQKPKEKPVYCYSDAERDAAAAKLGKKAEITRFKGLGEISPKEFGQFIGEDIKLQPVTLENMRNVPELLGFFMGNNTPKRREYIMNNLEVHKYE</sequence>
<keyword evidence="4" id="KW-0479">Metal-binding</keyword>
<accession>A0A2U1B210</accession>
<protein>
    <recommendedName>
        <fullName evidence="3">DNA topoisomerase (ATP-hydrolyzing)</fullName>
        <ecNumber evidence="3">5.6.2.2</ecNumber>
    </recommendedName>
</protein>
<dbReference type="GO" id="GO:0006265">
    <property type="term" value="P:DNA topological change"/>
    <property type="evidence" value="ECO:0007669"/>
    <property type="project" value="InterPro"/>
</dbReference>
<dbReference type="Pfam" id="PF02518">
    <property type="entry name" value="HATPase_c"/>
    <property type="match status" value="1"/>
</dbReference>
<evidence type="ECO:0000313" key="14">
    <source>
        <dbReference type="EMBL" id="PVY42705.1"/>
    </source>
</evidence>
<dbReference type="FunFam" id="3.40.50.670:FF:000006">
    <property type="entry name" value="DNA topoisomerase (ATP-hydrolyzing)"/>
    <property type="match status" value="1"/>
</dbReference>
<dbReference type="PANTHER" id="PTHR45866">
    <property type="entry name" value="DNA GYRASE/TOPOISOMERASE SUBUNIT B"/>
    <property type="match status" value="1"/>
</dbReference>
<evidence type="ECO:0000256" key="4">
    <source>
        <dbReference type="ARBA" id="ARBA00022723"/>
    </source>
</evidence>
<evidence type="ECO:0000313" key="16">
    <source>
        <dbReference type="Proteomes" id="UP000576225"/>
    </source>
</evidence>
<evidence type="ECO:0000259" key="12">
    <source>
        <dbReference type="PROSITE" id="PS50880"/>
    </source>
</evidence>
<dbReference type="Proteomes" id="UP000245959">
    <property type="component" value="Unassembled WGS sequence"/>
</dbReference>
<dbReference type="InterPro" id="IPR013760">
    <property type="entry name" value="Topo_IIA-like_dom_sf"/>
</dbReference>
<dbReference type="InterPro" id="IPR020568">
    <property type="entry name" value="Ribosomal_Su5_D2-typ_SF"/>
</dbReference>
<keyword evidence="9" id="KW-0238">DNA-binding</keyword>
<comment type="cofactor">
    <cofactor evidence="2">
        <name>Mg(2+)</name>
        <dbReference type="ChEBI" id="CHEBI:18420"/>
    </cofactor>
</comment>
<dbReference type="RefSeq" id="WP_116883622.1">
    <property type="nucleotide sequence ID" value="NZ_CABMMC010000064.1"/>
</dbReference>
<dbReference type="SMART" id="SM00387">
    <property type="entry name" value="HATPase_c"/>
    <property type="match status" value="1"/>
</dbReference>
<dbReference type="PROSITE" id="PS50880">
    <property type="entry name" value="TOPRIM"/>
    <property type="match status" value="1"/>
</dbReference>
<dbReference type="GeneID" id="78294926"/>
<dbReference type="InterPro" id="IPR014721">
    <property type="entry name" value="Ribsml_uS5_D2-typ_fold_subgr"/>
</dbReference>
<dbReference type="InterPro" id="IPR013506">
    <property type="entry name" value="Topo_IIA_bsu_dom2"/>
</dbReference>
<evidence type="ECO:0000256" key="1">
    <source>
        <dbReference type="ARBA" id="ARBA00000185"/>
    </source>
</evidence>
<dbReference type="InterPro" id="IPR003594">
    <property type="entry name" value="HATPase_dom"/>
</dbReference>
<evidence type="ECO:0000256" key="7">
    <source>
        <dbReference type="ARBA" id="ARBA00022842"/>
    </source>
</evidence>
<keyword evidence="5" id="KW-0547">Nucleotide-binding</keyword>
<dbReference type="InterPro" id="IPR013759">
    <property type="entry name" value="Topo_IIA_B_C"/>
</dbReference>
<reference evidence="13 16" key="2">
    <citation type="submission" date="2020-04" db="EMBL/GenBank/DDBJ databases">
        <authorList>
            <person name="Hitch T.C.A."/>
            <person name="Wylensek D."/>
            <person name="Clavel T."/>
        </authorList>
    </citation>
    <scope>NUCLEOTIDE SEQUENCE [LARGE SCALE GENOMIC DNA]</scope>
    <source>
        <strain evidence="13 16">COR2-253-APC-1A</strain>
    </source>
</reference>
<evidence type="ECO:0000256" key="6">
    <source>
        <dbReference type="ARBA" id="ARBA00022840"/>
    </source>
</evidence>
<keyword evidence="15" id="KW-1185">Reference proteome</keyword>
<keyword evidence="10 14" id="KW-0413">Isomerase</keyword>
<dbReference type="Proteomes" id="UP000576225">
    <property type="component" value="Unassembled WGS sequence"/>
</dbReference>
<proteinExistence type="predicted"/>
<evidence type="ECO:0000256" key="5">
    <source>
        <dbReference type="ARBA" id="ARBA00022741"/>
    </source>
</evidence>
<dbReference type="GO" id="GO:0046872">
    <property type="term" value="F:metal ion binding"/>
    <property type="evidence" value="ECO:0007669"/>
    <property type="project" value="UniProtKB-KW"/>
</dbReference>
<dbReference type="EC" id="5.6.2.2" evidence="3"/>
<evidence type="ECO:0000256" key="9">
    <source>
        <dbReference type="ARBA" id="ARBA00023125"/>
    </source>
</evidence>
<evidence type="ECO:0000313" key="15">
    <source>
        <dbReference type="Proteomes" id="UP000245959"/>
    </source>
</evidence>
<dbReference type="GO" id="GO:0005524">
    <property type="term" value="F:ATP binding"/>
    <property type="evidence" value="ECO:0007669"/>
    <property type="project" value="UniProtKB-KW"/>
</dbReference>
<dbReference type="Gene3D" id="3.40.50.670">
    <property type="match status" value="1"/>
</dbReference>
<dbReference type="OrthoDB" id="9802808at2"/>
<dbReference type="Gene3D" id="3.30.230.10">
    <property type="match status" value="1"/>
</dbReference>
<dbReference type="PRINTS" id="PR01159">
    <property type="entry name" value="DNAGYRASEB"/>
</dbReference>
<evidence type="ECO:0000256" key="10">
    <source>
        <dbReference type="ARBA" id="ARBA00023235"/>
    </source>
</evidence>